<accession>A0A2N6V433</accession>
<comment type="similarity">
    <text evidence="5">Belongs to the YqgF HJR family.</text>
</comment>
<proteinExistence type="inferred from homology"/>
<dbReference type="InterPro" id="IPR012337">
    <property type="entry name" value="RNaseH-like_sf"/>
</dbReference>
<name>A0A2N6V433_9ACTO</name>
<reference evidence="7" key="1">
    <citation type="submission" date="2022-05" db="EMBL/GenBank/DDBJ databases">
        <title>Using nanopore sequencing to obtain complete genomes from saliva samples.</title>
        <authorList>
            <person name="Baker J.L."/>
        </authorList>
    </citation>
    <scope>NUCLEOTIDE SEQUENCE</scope>
    <source>
        <strain evidence="7">JCVI-JB-Ag32</strain>
    </source>
</reference>
<dbReference type="KEGG" id="agh:M3I41_04315"/>
<gene>
    <name evidence="7" type="primary">ruvX</name>
    <name evidence="7" type="ORF">M3I41_04315</name>
</gene>
<evidence type="ECO:0000259" key="6">
    <source>
        <dbReference type="SMART" id="SM00732"/>
    </source>
</evidence>
<dbReference type="InterPro" id="IPR037027">
    <property type="entry name" value="YqgF/RNaseH-like_dom_sf"/>
</dbReference>
<dbReference type="CDD" id="cd16964">
    <property type="entry name" value="YqgF"/>
    <property type="match status" value="1"/>
</dbReference>
<dbReference type="PANTHER" id="PTHR33317:SF4">
    <property type="entry name" value="POLYNUCLEOTIDYL TRANSFERASE, RIBONUCLEASE H-LIKE SUPERFAMILY PROTEIN"/>
    <property type="match status" value="1"/>
</dbReference>
<dbReference type="InterPro" id="IPR006641">
    <property type="entry name" value="YqgF/RNaseH-like_dom"/>
</dbReference>
<dbReference type="Pfam" id="PF03652">
    <property type="entry name" value="RuvX"/>
    <property type="match status" value="1"/>
</dbReference>
<comment type="subcellular location">
    <subcellularLocation>
        <location evidence="5">Cytoplasm</location>
    </subcellularLocation>
</comment>
<evidence type="ECO:0000313" key="8">
    <source>
        <dbReference type="Proteomes" id="UP000830236"/>
    </source>
</evidence>
<comment type="function">
    <text evidence="5">Could be a nuclease involved in processing of the 5'-end of pre-16S rRNA.</text>
</comment>
<dbReference type="GO" id="GO:0000967">
    <property type="term" value="P:rRNA 5'-end processing"/>
    <property type="evidence" value="ECO:0007669"/>
    <property type="project" value="UniProtKB-UniRule"/>
</dbReference>
<dbReference type="SUPFAM" id="SSF53098">
    <property type="entry name" value="Ribonuclease H-like"/>
    <property type="match status" value="1"/>
</dbReference>
<sequence>MRSGVRLAFDVGKVRIGVARCDQNATLAVPVTTIAADKYGGDIDDAEDLVEQYAPMEILIGLPLHLNGKESASSEYVRQWANKLAQRVPNVRIRLVDERLTTVSAQRDLHESGRSQRTSRQIIDQQAAVCILETALETERLTGKPPGRALRDL</sequence>
<dbReference type="AlphaFoldDB" id="A0A2N6V433"/>
<dbReference type="HAMAP" id="MF_00651">
    <property type="entry name" value="Nuclease_YqgF"/>
    <property type="match status" value="1"/>
</dbReference>
<dbReference type="EC" id="3.1.-.-" evidence="5"/>
<dbReference type="EMBL" id="CP097095">
    <property type="protein sequence ID" value="UQF80562.1"/>
    <property type="molecule type" value="Genomic_DNA"/>
</dbReference>
<dbReference type="PANTHER" id="PTHR33317">
    <property type="entry name" value="POLYNUCLEOTIDYL TRANSFERASE, RIBONUCLEASE H-LIKE SUPERFAMILY PROTEIN"/>
    <property type="match status" value="1"/>
</dbReference>
<evidence type="ECO:0000256" key="4">
    <source>
        <dbReference type="ARBA" id="ARBA00022801"/>
    </source>
</evidence>
<dbReference type="RefSeq" id="WP_040315656.1">
    <property type="nucleotide sequence ID" value="NZ_PNHV01000001.1"/>
</dbReference>
<keyword evidence="1 5" id="KW-0963">Cytoplasm</keyword>
<dbReference type="GO" id="GO:0005829">
    <property type="term" value="C:cytosol"/>
    <property type="evidence" value="ECO:0007669"/>
    <property type="project" value="TreeGrafter"/>
</dbReference>
<evidence type="ECO:0000256" key="5">
    <source>
        <dbReference type="HAMAP-Rule" id="MF_00651"/>
    </source>
</evidence>
<dbReference type="SMART" id="SM00732">
    <property type="entry name" value="YqgFc"/>
    <property type="match status" value="1"/>
</dbReference>
<dbReference type="GO" id="GO:0016788">
    <property type="term" value="F:hydrolase activity, acting on ester bonds"/>
    <property type="evidence" value="ECO:0007669"/>
    <property type="project" value="UniProtKB-UniRule"/>
</dbReference>
<dbReference type="NCBIfam" id="TIGR00250">
    <property type="entry name" value="RNAse_H_YqgF"/>
    <property type="match status" value="1"/>
</dbReference>
<keyword evidence="2 5" id="KW-0690">Ribosome biogenesis</keyword>
<organism evidence="7 8">
    <name type="scientific">Actinomyces graevenitzii</name>
    <dbReference type="NCBI Taxonomy" id="55565"/>
    <lineage>
        <taxon>Bacteria</taxon>
        <taxon>Bacillati</taxon>
        <taxon>Actinomycetota</taxon>
        <taxon>Actinomycetes</taxon>
        <taxon>Actinomycetales</taxon>
        <taxon>Actinomycetaceae</taxon>
        <taxon>Actinomyces</taxon>
    </lineage>
</organism>
<evidence type="ECO:0000313" key="7">
    <source>
        <dbReference type="EMBL" id="UQF80562.1"/>
    </source>
</evidence>
<dbReference type="GO" id="GO:0004518">
    <property type="term" value="F:nuclease activity"/>
    <property type="evidence" value="ECO:0007669"/>
    <property type="project" value="UniProtKB-KW"/>
</dbReference>
<evidence type="ECO:0000256" key="2">
    <source>
        <dbReference type="ARBA" id="ARBA00022517"/>
    </source>
</evidence>
<evidence type="ECO:0000256" key="1">
    <source>
        <dbReference type="ARBA" id="ARBA00022490"/>
    </source>
</evidence>
<feature type="domain" description="YqgF/RNase H-like" evidence="6">
    <location>
        <begin position="4"/>
        <end position="105"/>
    </location>
</feature>
<dbReference type="Proteomes" id="UP000830236">
    <property type="component" value="Chromosome"/>
</dbReference>
<protein>
    <recommendedName>
        <fullName evidence="5">Putative pre-16S rRNA nuclease</fullName>
        <ecNumber evidence="5">3.1.-.-</ecNumber>
    </recommendedName>
</protein>
<keyword evidence="4 5" id="KW-0378">Hydrolase</keyword>
<dbReference type="InterPro" id="IPR005227">
    <property type="entry name" value="YqgF"/>
</dbReference>
<evidence type="ECO:0000256" key="3">
    <source>
        <dbReference type="ARBA" id="ARBA00022722"/>
    </source>
</evidence>
<dbReference type="Gene3D" id="3.30.420.140">
    <property type="entry name" value="YqgF/RNase H-like domain"/>
    <property type="match status" value="1"/>
</dbReference>
<keyword evidence="3 5" id="KW-0540">Nuclease</keyword>